<dbReference type="Pfam" id="PF07887">
    <property type="entry name" value="Calmodulin_bind"/>
    <property type="match status" value="1"/>
</dbReference>
<accession>K3ZJQ7</accession>
<keyword evidence="4" id="KW-1185">Reference proteome</keyword>
<dbReference type="InterPro" id="IPR012416">
    <property type="entry name" value="CBP60"/>
</dbReference>
<dbReference type="eggNOG" id="ENOG502QR87">
    <property type="taxonomic scope" value="Eukaryota"/>
</dbReference>
<feature type="domain" description="Calmodulin binding protein-like N-terminal" evidence="1">
    <location>
        <begin position="11"/>
        <end position="149"/>
    </location>
</feature>
<dbReference type="GO" id="GO:0003700">
    <property type="term" value="F:DNA-binding transcription factor activity"/>
    <property type="evidence" value="ECO:0000318"/>
    <property type="project" value="GO_Central"/>
</dbReference>
<proteinExistence type="predicted"/>
<sequence>MQPYIERLPEFPIYKDYRIKSTSSNPLEIILVDAVTGSPVALPYPHMLRVELVPVIGDFPPDGRENWSADEFQKSVVKEREGKRPLLTGDVSLAMRDCHAAVGELRFTDNSSWVRGRKFRIGVCVMPAGSIDGARVREAITEAFVVRDRHGLLRKQYPPVLRDKVWRLENIRKKGMSRQEACSQRHPYCAGLRQVMVKPAELRQVNFRSMFHALPPKRLSSRKAVLIDCSVL</sequence>
<evidence type="ECO:0000313" key="2">
    <source>
        <dbReference type="EMBL" id="RCV37561.1"/>
    </source>
</evidence>
<organism evidence="3 4">
    <name type="scientific">Setaria italica</name>
    <name type="common">Foxtail millet</name>
    <name type="synonym">Panicum italicum</name>
    <dbReference type="NCBI Taxonomy" id="4555"/>
    <lineage>
        <taxon>Eukaryota</taxon>
        <taxon>Viridiplantae</taxon>
        <taxon>Streptophyta</taxon>
        <taxon>Embryophyta</taxon>
        <taxon>Tracheophyta</taxon>
        <taxon>Spermatophyta</taxon>
        <taxon>Magnoliopsida</taxon>
        <taxon>Liliopsida</taxon>
        <taxon>Poales</taxon>
        <taxon>Poaceae</taxon>
        <taxon>PACMAD clade</taxon>
        <taxon>Panicoideae</taxon>
        <taxon>Panicodae</taxon>
        <taxon>Paniceae</taxon>
        <taxon>Cenchrinae</taxon>
        <taxon>Setaria</taxon>
    </lineage>
</organism>
<dbReference type="OrthoDB" id="757051at2759"/>
<reference evidence="2" key="2">
    <citation type="submission" date="2015-07" db="EMBL/GenBank/DDBJ databases">
        <authorList>
            <person name="Noorani M."/>
        </authorList>
    </citation>
    <scope>NUCLEOTIDE SEQUENCE</scope>
    <source>
        <strain evidence="2">Yugu1</strain>
    </source>
</reference>
<dbReference type="AlphaFoldDB" id="K3ZJQ7"/>
<dbReference type="STRING" id="4555.K3ZJQ7"/>
<dbReference type="PANTHER" id="PTHR31713:SF42">
    <property type="entry name" value="PROTEIN SAR DEFICIENT 1"/>
    <property type="match status" value="1"/>
</dbReference>
<evidence type="ECO:0000313" key="4">
    <source>
        <dbReference type="Proteomes" id="UP000004995"/>
    </source>
</evidence>
<gene>
    <name evidence="2" type="ORF">SETIT_8G073700v2</name>
</gene>
<dbReference type="Proteomes" id="UP000004995">
    <property type="component" value="Unassembled WGS sequence"/>
</dbReference>
<dbReference type="GO" id="GO:0080142">
    <property type="term" value="P:regulation of salicylic acid biosynthetic process"/>
    <property type="evidence" value="ECO:0000318"/>
    <property type="project" value="GO_Central"/>
</dbReference>
<reference evidence="3" key="3">
    <citation type="submission" date="2018-08" db="UniProtKB">
        <authorList>
            <consortium name="EnsemblPlants"/>
        </authorList>
    </citation>
    <scope>IDENTIFICATION</scope>
    <source>
        <strain evidence="3">Yugu1</strain>
    </source>
</reference>
<protein>
    <recommendedName>
        <fullName evidence="1">Calmodulin binding protein-like N-terminal domain-containing protein</fullName>
    </recommendedName>
</protein>
<dbReference type="Gramene" id="KQK94027">
    <property type="protein sequence ID" value="KQK94027"/>
    <property type="gene ID" value="SETIT_026811mg"/>
</dbReference>
<dbReference type="GO" id="GO:0005516">
    <property type="term" value="F:calmodulin binding"/>
    <property type="evidence" value="ECO:0007669"/>
    <property type="project" value="InterPro"/>
</dbReference>
<dbReference type="EnsemblPlants" id="KQK94027">
    <property type="protein sequence ID" value="KQK94027"/>
    <property type="gene ID" value="SETIT_026811mg"/>
</dbReference>
<dbReference type="PANTHER" id="PTHR31713">
    <property type="entry name" value="OS02G0177800 PROTEIN"/>
    <property type="match status" value="1"/>
</dbReference>
<dbReference type="GO" id="GO:0043565">
    <property type="term" value="F:sequence-specific DNA binding"/>
    <property type="evidence" value="ECO:0000318"/>
    <property type="project" value="GO_Central"/>
</dbReference>
<dbReference type="HOGENOM" id="CLU_1196614_0_0_1"/>
<dbReference type="FunCoup" id="K3ZJQ7">
    <property type="interactions" value="234"/>
</dbReference>
<name>K3ZJQ7_SETIT</name>
<evidence type="ECO:0000313" key="3">
    <source>
        <dbReference type="EnsemblPlants" id="KQK94027"/>
    </source>
</evidence>
<dbReference type="EMBL" id="AGNK02004744">
    <property type="status" value="NOT_ANNOTATED_CDS"/>
    <property type="molecule type" value="Genomic_DNA"/>
</dbReference>
<reference evidence="2 4" key="1">
    <citation type="journal article" date="2012" name="Nat. Biotechnol.">
        <title>Reference genome sequence of the model plant Setaria.</title>
        <authorList>
            <person name="Bennetzen J.L."/>
            <person name="Schmutz J."/>
            <person name="Wang H."/>
            <person name="Percifield R."/>
            <person name="Hawkins J."/>
            <person name="Pontaroli A.C."/>
            <person name="Estep M."/>
            <person name="Feng L."/>
            <person name="Vaughn J.N."/>
            <person name="Grimwood J."/>
            <person name="Jenkins J."/>
            <person name="Barry K."/>
            <person name="Lindquist E."/>
            <person name="Hellsten U."/>
            <person name="Deshpande S."/>
            <person name="Wang X."/>
            <person name="Wu X."/>
            <person name="Mitros T."/>
            <person name="Triplett J."/>
            <person name="Yang X."/>
            <person name="Ye C.Y."/>
            <person name="Mauro-Herrera M."/>
            <person name="Wang L."/>
            <person name="Li P."/>
            <person name="Sharma M."/>
            <person name="Sharma R."/>
            <person name="Ronald P.C."/>
            <person name="Panaud O."/>
            <person name="Kellogg E.A."/>
            <person name="Brutnell T.P."/>
            <person name="Doust A.N."/>
            <person name="Tuskan G.A."/>
            <person name="Rokhsar D."/>
            <person name="Devos K.M."/>
        </authorList>
    </citation>
    <scope>NUCLEOTIDE SEQUENCE [LARGE SCALE GENOMIC DNA]</scope>
    <source>
        <strain evidence="4">cv. Yugu1</strain>
        <strain evidence="2">Yugu1</strain>
    </source>
</reference>
<dbReference type="GO" id="GO:0005634">
    <property type="term" value="C:nucleus"/>
    <property type="evidence" value="ECO:0000318"/>
    <property type="project" value="GO_Central"/>
</dbReference>
<evidence type="ECO:0000259" key="1">
    <source>
        <dbReference type="Pfam" id="PF07887"/>
    </source>
</evidence>
<dbReference type="InterPro" id="IPR046831">
    <property type="entry name" value="Calmodulin_bind_N"/>
</dbReference>
<dbReference type="EMBL" id="CM003535">
    <property type="protein sequence ID" value="RCV37561.1"/>
    <property type="molecule type" value="Genomic_DNA"/>
</dbReference>